<accession>A0A9Q1HD75</accession>
<feature type="compositionally biased region" description="Basic and acidic residues" evidence="1">
    <location>
        <begin position="773"/>
        <end position="782"/>
    </location>
</feature>
<dbReference type="Pfam" id="PF13927">
    <property type="entry name" value="Ig_3"/>
    <property type="match status" value="1"/>
</dbReference>
<dbReference type="InterPro" id="IPR036179">
    <property type="entry name" value="Ig-like_dom_sf"/>
</dbReference>
<organism evidence="6 7">
    <name type="scientific">Holothuria leucospilota</name>
    <name type="common">Black long sea cucumber</name>
    <name type="synonym">Mertensiothuria leucospilota</name>
    <dbReference type="NCBI Taxonomy" id="206669"/>
    <lineage>
        <taxon>Eukaryota</taxon>
        <taxon>Metazoa</taxon>
        <taxon>Echinodermata</taxon>
        <taxon>Eleutherozoa</taxon>
        <taxon>Echinozoa</taxon>
        <taxon>Holothuroidea</taxon>
        <taxon>Aspidochirotacea</taxon>
        <taxon>Aspidochirotida</taxon>
        <taxon>Holothuriidae</taxon>
        <taxon>Holothuria</taxon>
    </lineage>
</organism>
<evidence type="ECO:0000313" key="6">
    <source>
        <dbReference type="EMBL" id="KAJ8040891.1"/>
    </source>
</evidence>
<dbReference type="CDD" id="cd00096">
    <property type="entry name" value="Ig"/>
    <property type="match status" value="1"/>
</dbReference>
<feature type="transmembrane region" description="Helical" evidence="2">
    <location>
        <begin position="541"/>
        <end position="563"/>
    </location>
</feature>
<dbReference type="AlphaFoldDB" id="A0A9Q1HD75"/>
<keyword evidence="7" id="KW-1185">Reference proteome</keyword>
<dbReference type="PANTHER" id="PTHR46957:SF3">
    <property type="entry name" value="CYTOKINE RECEPTOR"/>
    <property type="match status" value="1"/>
</dbReference>
<keyword evidence="3" id="KW-0732">Signal</keyword>
<dbReference type="PROSITE" id="PS50835">
    <property type="entry name" value="IG_LIKE"/>
    <property type="match status" value="1"/>
</dbReference>
<evidence type="ECO:0000259" key="4">
    <source>
        <dbReference type="PROSITE" id="PS50835"/>
    </source>
</evidence>
<feature type="compositionally biased region" description="Acidic residues" evidence="1">
    <location>
        <begin position="783"/>
        <end position="801"/>
    </location>
</feature>
<dbReference type="Pfam" id="PF00041">
    <property type="entry name" value="fn3"/>
    <property type="match status" value="1"/>
</dbReference>
<dbReference type="OrthoDB" id="10653274at2759"/>
<feature type="compositionally biased region" description="Low complexity" evidence="1">
    <location>
        <begin position="691"/>
        <end position="702"/>
    </location>
</feature>
<keyword evidence="6" id="KW-0675">Receptor</keyword>
<evidence type="ECO:0000259" key="5">
    <source>
        <dbReference type="PROSITE" id="PS50853"/>
    </source>
</evidence>
<dbReference type="PANTHER" id="PTHR46957">
    <property type="entry name" value="CYTOKINE RECEPTOR"/>
    <property type="match status" value="1"/>
</dbReference>
<dbReference type="CDD" id="cd00063">
    <property type="entry name" value="FN3"/>
    <property type="match status" value="2"/>
</dbReference>
<feature type="chain" id="PRO_5040398910" evidence="3">
    <location>
        <begin position="21"/>
        <end position="993"/>
    </location>
</feature>
<reference evidence="6" key="1">
    <citation type="submission" date="2021-10" db="EMBL/GenBank/DDBJ databases">
        <title>Tropical sea cucumber genome reveals ecological adaptation and Cuvierian tubules defense mechanism.</title>
        <authorList>
            <person name="Chen T."/>
        </authorList>
    </citation>
    <scope>NUCLEOTIDE SEQUENCE</scope>
    <source>
        <strain evidence="6">Nanhai2018</strain>
        <tissue evidence="6">Muscle</tissue>
    </source>
</reference>
<feature type="domain" description="Fibronectin type-III" evidence="5">
    <location>
        <begin position="213"/>
        <end position="312"/>
    </location>
</feature>
<feature type="domain" description="Ig-like" evidence="4">
    <location>
        <begin position="16"/>
        <end position="113"/>
    </location>
</feature>
<proteinExistence type="predicted"/>
<dbReference type="InterPro" id="IPR003961">
    <property type="entry name" value="FN3_dom"/>
</dbReference>
<dbReference type="InterPro" id="IPR036116">
    <property type="entry name" value="FN3_sf"/>
</dbReference>
<dbReference type="InterPro" id="IPR007110">
    <property type="entry name" value="Ig-like_dom"/>
</dbReference>
<dbReference type="InterPro" id="IPR050713">
    <property type="entry name" value="RTP_Phos/Ushers"/>
</dbReference>
<dbReference type="SMART" id="SM00409">
    <property type="entry name" value="IG"/>
    <property type="match status" value="1"/>
</dbReference>
<feature type="domain" description="Fibronectin type-III" evidence="5">
    <location>
        <begin position="317"/>
        <end position="423"/>
    </location>
</feature>
<dbReference type="SMART" id="SM00060">
    <property type="entry name" value="FN3"/>
    <property type="match status" value="4"/>
</dbReference>
<gene>
    <name evidence="6" type="ORF">HOLleu_15328</name>
</gene>
<dbReference type="SUPFAM" id="SSF48726">
    <property type="entry name" value="Immunoglobulin"/>
    <property type="match status" value="1"/>
</dbReference>
<dbReference type="PROSITE" id="PS50853">
    <property type="entry name" value="FN3"/>
    <property type="match status" value="2"/>
</dbReference>
<dbReference type="Gene3D" id="2.60.40.10">
    <property type="entry name" value="Immunoglobulins"/>
    <property type="match status" value="5"/>
</dbReference>
<dbReference type="InterPro" id="IPR003599">
    <property type="entry name" value="Ig_sub"/>
</dbReference>
<feature type="signal peptide" evidence="3">
    <location>
        <begin position="1"/>
        <end position="20"/>
    </location>
</feature>
<dbReference type="EMBL" id="JAIZAY010000006">
    <property type="protein sequence ID" value="KAJ8040891.1"/>
    <property type="molecule type" value="Genomic_DNA"/>
</dbReference>
<sequence>MRSVWICCALLSTLVPISDAISAIITPPNELFVSKGGNISLQCTLLNWNMSMPSAEDILWYKDNVPLSPDLSHALSVNTSQLTVINSTFNDSGNYGCGFQEDSYGEMELIVVTVALEPSPVQNLTCKSYDVLHIHCTWEEGAVDTNTRNIHKAHFRDYGKTDLKEVDESTDYSCQFMITDNTKVFVQVTSTNSLGSVMTEVLFNSQTQVTPNQPENIRAEPNTTNGNSIIQVRWDSPSGWYDDFFSLEYRVRYRSEESSEMREKNTDGIPRALLEDLKPFTTYIIEVSAKSPVAGDLYWGEPGIIEATTLDGPPFGSVSGVSLQSETNSITAGLRHVEIQWQAPPMHEWGSESIRYEVHLIPQDFSPYLSLKEYKDTVSVPSILVQDVSKYQTYSIKITPFNNAGKGPETAFRDVVPDRTSAPGKPAGLNVTLISDTLKIRWQPPKKPNGIIYVYQVIVIGDAVLSTNESDVAREAMLTTQTESQVIHVAVNCTEFTKKGLPMEVMVAALTKNYTNHIFQGDWANFTQDGVCKEKDERPNFLFIGIFIPCSVIVSCIIALLLWNFFKDTCVDPPDIHHPNKIYKPGGIITIGNIKPIEKQEKEIFDDPKPMREISDIPDDITRGPQSLSYIYLNPRNEPKNGIERINSHDSGMPESPGSQCGDAMEFYNQGFLEESVDVHHGPIQSISRNVSSGQSDGVSSSWRQSGISNTSEDSGAEVMVKENGIILDPRSTSSSTDELPSPDPYFKVSALPPSSSQSRDISSRYIKTPLGQDERMQKVEENGDEDKFDENDCPFDDDDSSSGYLQQYQLGSPTSLTSEVPPYMAMTPISPLPVSSCVPNGYVPAESLPCPVKKTTEGVLAQKGYVPEEYSTMVDSQAVTAEGYLKHDVIPTPKQISETPASYIKHSLLPSIDGNYLDNYPDFNHNVPPGPILGPPQGPTLGSKQESGVYVQHQDISTSLLKEPAYISNRSENSNSSEMPYSKLAVSDYTQY</sequence>
<evidence type="ECO:0000256" key="1">
    <source>
        <dbReference type="SAM" id="MobiDB-lite"/>
    </source>
</evidence>
<comment type="caution">
    <text evidence="6">The sequence shown here is derived from an EMBL/GenBank/DDBJ whole genome shotgun (WGS) entry which is preliminary data.</text>
</comment>
<keyword evidence="2" id="KW-0472">Membrane</keyword>
<evidence type="ECO:0000256" key="2">
    <source>
        <dbReference type="SAM" id="Phobius"/>
    </source>
</evidence>
<feature type="region of interest" description="Disordered" evidence="1">
    <location>
        <begin position="686"/>
        <end position="805"/>
    </location>
</feature>
<dbReference type="GO" id="GO:0016020">
    <property type="term" value="C:membrane"/>
    <property type="evidence" value="ECO:0007669"/>
    <property type="project" value="UniProtKB-SubCell"/>
</dbReference>
<keyword evidence="2" id="KW-1133">Transmembrane helix</keyword>
<dbReference type="Proteomes" id="UP001152320">
    <property type="component" value="Chromosome 6"/>
</dbReference>
<evidence type="ECO:0000256" key="3">
    <source>
        <dbReference type="SAM" id="SignalP"/>
    </source>
</evidence>
<feature type="compositionally biased region" description="Polar residues" evidence="1">
    <location>
        <begin position="703"/>
        <end position="714"/>
    </location>
</feature>
<protein>
    <submittedName>
        <fullName evidence="6">Ciliary neurotrophic factor receptor subunit alpha</fullName>
    </submittedName>
</protein>
<keyword evidence="2" id="KW-0812">Transmembrane</keyword>
<dbReference type="InterPro" id="IPR013783">
    <property type="entry name" value="Ig-like_fold"/>
</dbReference>
<name>A0A9Q1HD75_HOLLE</name>
<dbReference type="SUPFAM" id="SSF49265">
    <property type="entry name" value="Fibronectin type III"/>
    <property type="match status" value="3"/>
</dbReference>
<evidence type="ECO:0000313" key="7">
    <source>
        <dbReference type="Proteomes" id="UP001152320"/>
    </source>
</evidence>